<accession>A0ABR1KI64</accession>
<evidence type="ECO:0008006" key="4">
    <source>
        <dbReference type="Google" id="ProtNLM"/>
    </source>
</evidence>
<keyword evidence="1" id="KW-0732">Signal</keyword>
<proteinExistence type="predicted"/>
<feature type="chain" id="PRO_5045832695" description="Secreted protein" evidence="1">
    <location>
        <begin position="29"/>
        <end position="90"/>
    </location>
</feature>
<dbReference type="EMBL" id="JBBPHU010000007">
    <property type="protein sequence ID" value="KAK7515422.1"/>
    <property type="molecule type" value="Genomic_DNA"/>
</dbReference>
<reference evidence="2 3" key="1">
    <citation type="submission" date="2024-04" db="EMBL/GenBank/DDBJ databases">
        <title>Phyllosticta paracitricarpa is synonymous to the EU quarantine fungus P. citricarpa based on phylogenomic analyses.</title>
        <authorList>
            <consortium name="Lawrence Berkeley National Laboratory"/>
            <person name="Van Ingen-Buijs V.A."/>
            <person name="Van Westerhoven A.C."/>
            <person name="Haridas S."/>
            <person name="Skiadas P."/>
            <person name="Martin F."/>
            <person name="Groenewald J.Z."/>
            <person name="Crous P.W."/>
            <person name="Seidl M.F."/>
        </authorList>
    </citation>
    <scope>NUCLEOTIDE SEQUENCE [LARGE SCALE GENOMIC DNA]</scope>
    <source>
        <strain evidence="2 3">CBS 123371</strain>
    </source>
</reference>
<protein>
    <recommendedName>
        <fullName evidence="4">Secreted protein</fullName>
    </recommendedName>
</protein>
<evidence type="ECO:0000313" key="3">
    <source>
        <dbReference type="Proteomes" id="UP001363622"/>
    </source>
</evidence>
<name>A0ABR1KI64_9PEZI</name>
<evidence type="ECO:0000256" key="1">
    <source>
        <dbReference type="SAM" id="SignalP"/>
    </source>
</evidence>
<comment type="caution">
    <text evidence="2">The sequence shown here is derived from an EMBL/GenBank/DDBJ whole genome shotgun (WGS) entry which is preliminary data.</text>
</comment>
<gene>
    <name evidence="2" type="ORF">IWZ03DRAFT_202588</name>
</gene>
<sequence>MDERWISPLLRELVWLLVVLGTSNEKLADVTVRISFFSCLETARSMQCAEREIWQNRIFQMIKRAEAAAVRHVRTSVRTSVISSVRQLVG</sequence>
<feature type="signal peptide" evidence="1">
    <location>
        <begin position="1"/>
        <end position="28"/>
    </location>
</feature>
<evidence type="ECO:0000313" key="2">
    <source>
        <dbReference type="EMBL" id="KAK7515422.1"/>
    </source>
</evidence>
<keyword evidence="3" id="KW-1185">Reference proteome</keyword>
<organism evidence="2 3">
    <name type="scientific">Phyllosticta citriasiana</name>
    <dbReference type="NCBI Taxonomy" id="595635"/>
    <lineage>
        <taxon>Eukaryota</taxon>
        <taxon>Fungi</taxon>
        <taxon>Dikarya</taxon>
        <taxon>Ascomycota</taxon>
        <taxon>Pezizomycotina</taxon>
        <taxon>Dothideomycetes</taxon>
        <taxon>Dothideomycetes incertae sedis</taxon>
        <taxon>Botryosphaeriales</taxon>
        <taxon>Phyllostictaceae</taxon>
        <taxon>Phyllosticta</taxon>
    </lineage>
</organism>
<dbReference type="Proteomes" id="UP001363622">
    <property type="component" value="Unassembled WGS sequence"/>
</dbReference>